<dbReference type="CDD" id="cd02955">
    <property type="entry name" value="SSP411"/>
    <property type="match status" value="1"/>
</dbReference>
<comment type="caution">
    <text evidence="2">The sequence shown here is derived from an EMBL/GenBank/DDBJ whole genome shotgun (WGS) entry which is preliminary data.</text>
</comment>
<evidence type="ECO:0000313" key="3">
    <source>
        <dbReference type="Proteomes" id="UP000886876"/>
    </source>
</evidence>
<proteinExistence type="predicted"/>
<dbReference type="SUPFAM" id="SSF52833">
    <property type="entry name" value="Thioredoxin-like"/>
    <property type="match status" value="1"/>
</dbReference>
<dbReference type="AlphaFoldDB" id="A0A9D1G712"/>
<dbReference type="SUPFAM" id="SSF48208">
    <property type="entry name" value="Six-hairpin glycosidases"/>
    <property type="match status" value="1"/>
</dbReference>
<dbReference type="GO" id="GO:0005975">
    <property type="term" value="P:carbohydrate metabolic process"/>
    <property type="evidence" value="ECO:0007669"/>
    <property type="project" value="InterPro"/>
</dbReference>
<evidence type="ECO:0000259" key="1">
    <source>
        <dbReference type="Pfam" id="PF03190"/>
    </source>
</evidence>
<evidence type="ECO:0000313" key="2">
    <source>
        <dbReference type="EMBL" id="HIS98391.1"/>
    </source>
</evidence>
<dbReference type="Gene3D" id="1.50.10.20">
    <property type="match status" value="2"/>
</dbReference>
<dbReference type="Proteomes" id="UP000886876">
    <property type="component" value="Unassembled WGS sequence"/>
</dbReference>
<reference evidence="2" key="1">
    <citation type="submission" date="2020-10" db="EMBL/GenBank/DDBJ databases">
        <authorList>
            <person name="Gilroy R."/>
        </authorList>
    </citation>
    <scope>NUCLEOTIDE SEQUENCE</scope>
    <source>
        <strain evidence="2">ChiHecec3B27-6122</strain>
    </source>
</reference>
<gene>
    <name evidence="2" type="ORF">IAD42_10485</name>
</gene>
<reference evidence="2" key="2">
    <citation type="journal article" date="2021" name="PeerJ">
        <title>Extensive microbial diversity within the chicken gut microbiome revealed by metagenomics and culture.</title>
        <authorList>
            <person name="Gilroy R."/>
            <person name="Ravi A."/>
            <person name="Getino M."/>
            <person name="Pursley I."/>
            <person name="Horton D.L."/>
            <person name="Alikhan N.F."/>
            <person name="Baker D."/>
            <person name="Gharbi K."/>
            <person name="Hall N."/>
            <person name="Watson M."/>
            <person name="Adriaenssens E.M."/>
            <person name="Foster-Nyarko E."/>
            <person name="Jarju S."/>
            <person name="Secka A."/>
            <person name="Antonio M."/>
            <person name="Oren A."/>
            <person name="Chaudhuri R.R."/>
            <person name="La Ragione R."/>
            <person name="Hildebrand F."/>
            <person name="Pallen M.J."/>
        </authorList>
    </citation>
    <scope>NUCLEOTIDE SEQUENCE</scope>
    <source>
        <strain evidence="2">ChiHecec3B27-6122</strain>
    </source>
</reference>
<feature type="domain" description="Spermatogenesis-associated protein 20-like TRX" evidence="1">
    <location>
        <begin position="3"/>
        <end position="162"/>
    </location>
</feature>
<dbReference type="InterPro" id="IPR036249">
    <property type="entry name" value="Thioredoxin-like_sf"/>
</dbReference>
<dbReference type="PIRSF" id="PIRSF006402">
    <property type="entry name" value="UCP006402_thioredoxin"/>
    <property type="match status" value="1"/>
</dbReference>
<dbReference type="Gene3D" id="3.40.30.10">
    <property type="entry name" value="Glutaredoxin"/>
    <property type="match status" value="1"/>
</dbReference>
<protein>
    <submittedName>
        <fullName evidence="2">Thioredoxin domain-containing protein</fullName>
    </submittedName>
</protein>
<dbReference type="InterPro" id="IPR008928">
    <property type="entry name" value="6-hairpin_glycosidase_sf"/>
</dbReference>
<organism evidence="2 3">
    <name type="scientific">Candidatus Scatomorpha pullistercoris</name>
    <dbReference type="NCBI Taxonomy" id="2840929"/>
    <lineage>
        <taxon>Bacteria</taxon>
        <taxon>Bacillati</taxon>
        <taxon>Bacillota</taxon>
        <taxon>Clostridia</taxon>
        <taxon>Eubacteriales</taxon>
        <taxon>Candidatus Scatomorpha</taxon>
    </lineage>
</organism>
<dbReference type="InterPro" id="IPR024705">
    <property type="entry name" value="Ssp411"/>
</dbReference>
<dbReference type="Pfam" id="PF03190">
    <property type="entry name" value="Thioredox_DsbH"/>
    <property type="match status" value="1"/>
</dbReference>
<sequence length="655" mass="74637">MSNHLKHQTSPYLLQHAENPVDWYPWSEEAFSKARTEDKPIFLSIGYSTCHWCHVMAHESFEDLEIADILNKYYVSVKVDKEERPDIDSIYIAVCQAFTGSGGWPTSIFMTAEQKPFFAGTYFPKTARYGAVGFKELLLMIHQKWMNERDTLLDSADKITEMFNVHYAPASQADETLPDAALQWYKQNFDASFGGFGGAPKFPTPHNLLFLMQQYEKHGDPQALNMAEITLQQMYAGGLFDHIGYGFCRYSTDRYYLVPHFEKMLYDNALLILAYCKAYELTGRSFYLKAAQKTASYVLTEMVSPNGGFYSAQDADSDGEEGKYYVFTPEEIIGLLGQADGAAFCERFGITKAGNFEGKSIPNLLQANDLADERFDHFLPALREYRRGRTHLHTDDKILTSWNALMIAALCRLYRCSRNPGYLEAAKRSQCFIENNLYHQNALYVSFRDGKLGEHGFLDDYASYIFALLSLYDATLERTFLYRAVQLTRETVLHYYDPEHGGFYLSGTKNETLLFRPKECYDGALPSGNSLMAYVLVRLNALLPEQSMQNTLNKQLAYMAGEAEQSPAGFSVFLMALSDFLEPPVLITVVPNREDLSDLPFVLPSDAIVKVLERPSEGYKLLNNESTFYVCRNQCCLPPMNKRQLMTEMLKQEQS</sequence>
<dbReference type="PANTHER" id="PTHR42899">
    <property type="entry name" value="SPERMATOGENESIS-ASSOCIATED PROTEIN 20"/>
    <property type="match status" value="1"/>
</dbReference>
<dbReference type="EMBL" id="DVJS01000261">
    <property type="protein sequence ID" value="HIS98391.1"/>
    <property type="molecule type" value="Genomic_DNA"/>
</dbReference>
<dbReference type="InterPro" id="IPR004879">
    <property type="entry name" value="Ssp411-like_TRX"/>
</dbReference>
<dbReference type="PANTHER" id="PTHR42899:SF1">
    <property type="entry name" value="SPERMATOGENESIS-ASSOCIATED PROTEIN 20"/>
    <property type="match status" value="1"/>
</dbReference>
<name>A0A9D1G712_9FIRM</name>
<accession>A0A9D1G712</accession>